<evidence type="ECO:0000313" key="8">
    <source>
        <dbReference type="EMBL" id="KDQ59075.1"/>
    </source>
</evidence>
<protein>
    <recommendedName>
        <fullName evidence="7">Major facilitator superfamily (MFS) profile domain-containing protein</fullName>
    </recommendedName>
</protein>
<gene>
    <name evidence="8" type="ORF">JAAARDRAFT_192627</name>
</gene>
<dbReference type="InParanoid" id="A0A067PYV4"/>
<keyword evidence="4 6" id="KW-1133">Transmembrane helix</keyword>
<dbReference type="InterPro" id="IPR036259">
    <property type="entry name" value="MFS_trans_sf"/>
</dbReference>
<keyword evidence="3 6" id="KW-0812">Transmembrane</keyword>
<feature type="transmembrane region" description="Helical" evidence="6">
    <location>
        <begin position="330"/>
        <end position="349"/>
    </location>
</feature>
<feature type="transmembrane region" description="Helical" evidence="6">
    <location>
        <begin position="467"/>
        <end position="487"/>
    </location>
</feature>
<dbReference type="AlphaFoldDB" id="A0A067PYV4"/>
<evidence type="ECO:0000256" key="2">
    <source>
        <dbReference type="ARBA" id="ARBA00022448"/>
    </source>
</evidence>
<dbReference type="PANTHER" id="PTHR23504">
    <property type="entry name" value="MAJOR FACILITATOR SUPERFAMILY DOMAIN-CONTAINING PROTEIN 10"/>
    <property type="match status" value="1"/>
</dbReference>
<dbReference type="InterPro" id="IPR011701">
    <property type="entry name" value="MFS"/>
</dbReference>
<dbReference type="HOGENOM" id="CLU_001265_54_6_1"/>
<dbReference type="InterPro" id="IPR020846">
    <property type="entry name" value="MFS_dom"/>
</dbReference>
<feature type="transmembrane region" description="Helical" evidence="6">
    <location>
        <begin position="391"/>
        <end position="417"/>
    </location>
</feature>
<keyword evidence="5 6" id="KW-0472">Membrane</keyword>
<evidence type="ECO:0000256" key="5">
    <source>
        <dbReference type="ARBA" id="ARBA00023136"/>
    </source>
</evidence>
<feature type="transmembrane region" description="Helical" evidence="6">
    <location>
        <begin position="159"/>
        <end position="182"/>
    </location>
</feature>
<feature type="transmembrane region" description="Helical" evidence="6">
    <location>
        <begin position="361"/>
        <end position="379"/>
    </location>
</feature>
<keyword evidence="9" id="KW-1185">Reference proteome</keyword>
<dbReference type="InterPro" id="IPR001958">
    <property type="entry name" value="Tet-R_TetA/multi-R_MdtG-like"/>
</dbReference>
<dbReference type="PANTHER" id="PTHR23504:SF15">
    <property type="entry name" value="MAJOR FACILITATOR SUPERFAMILY (MFS) PROFILE DOMAIN-CONTAINING PROTEIN"/>
    <property type="match status" value="1"/>
</dbReference>
<evidence type="ECO:0000313" key="9">
    <source>
        <dbReference type="Proteomes" id="UP000027265"/>
    </source>
</evidence>
<dbReference type="Proteomes" id="UP000027265">
    <property type="component" value="Unassembled WGS sequence"/>
</dbReference>
<dbReference type="PROSITE" id="PS50850">
    <property type="entry name" value="MFS"/>
    <property type="match status" value="1"/>
</dbReference>
<reference evidence="9" key="1">
    <citation type="journal article" date="2014" name="Proc. Natl. Acad. Sci. U.S.A.">
        <title>Extensive sampling of basidiomycete genomes demonstrates inadequacy of the white-rot/brown-rot paradigm for wood decay fungi.</title>
        <authorList>
            <person name="Riley R."/>
            <person name="Salamov A.A."/>
            <person name="Brown D.W."/>
            <person name="Nagy L.G."/>
            <person name="Floudas D."/>
            <person name="Held B.W."/>
            <person name="Levasseur A."/>
            <person name="Lombard V."/>
            <person name="Morin E."/>
            <person name="Otillar R."/>
            <person name="Lindquist E.A."/>
            <person name="Sun H."/>
            <person name="LaButti K.M."/>
            <person name="Schmutz J."/>
            <person name="Jabbour D."/>
            <person name="Luo H."/>
            <person name="Baker S.E."/>
            <person name="Pisabarro A.G."/>
            <person name="Walton J.D."/>
            <person name="Blanchette R.A."/>
            <person name="Henrissat B."/>
            <person name="Martin F."/>
            <person name="Cullen D."/>
            <person name="Hibbett D.S."/>
            <person name="Grigoriev I.V."/>
        </authorList>
    </citation>
    <scope>NUCLEOTIDE SEQUENCE [LARGE SCALE GENOMIC DNA]</scope>
    <source>
        <strain evidence="9">MUCL 33604</strain>
    </source>
</reference>
<evidence type="ECO:0000256" key="6">
    <source>
        <dbReference type="SAM" id="Phobius"/>
    </source>
</evidence>
<dbReference type="Pfam" id="PF07690">
    <property type="entry name" value="MFS_1"/>
    <property type="match status" value="1"/>
</dbReference>
<dbReference type="EMBL" id="KL197716">
    <property type="protein sequence ID" value="KDQ59075.1"/>
    <property type="molecule type" value="Genomic_DNA"/>
</dbReference>
<feature type="transmembrane region" description="Helical" evidence="6">
    <location>
        <begin position="438"/>
        <end position="455"/>
    </location>
</feature>
<feature type="transmembrane region" description="Helical" evidence="6">
    <location>
        <begin position="68"/>
        <end position="90"/>
    </location>
</feature>
<dbReference type="SUPFAM" id="SSF103473">
    <property type="entry name" value="MFS general substrate transporter"/>
    <property type="match status" value="1"/>
</dbReference>
<dbReference type="OrthoDB" id="419616at2759"/>
<organism evidence="8 9">
    <name type="scientific">Jaapia argillacea MUCL 33604</name>
    <dbReference type="NCBI Taxonomy" id="933084"/>
    <lineage>
        <taxon>Eukaryota</taxon>
        <taxon>Fungi</taxon>
        <taxon>Dikarya</taxon>
        <taxon>Basidiomycota</taxon>
        <taxon>Agaricomycotina</taxon>
        <taxon>Agaricomycetes</taxon>
        <taxon>Agaricomycetidae</taxon>
        <taxon>Jaapiales</taxon>
        <taxon>Jaapiaceae</taxon>
        <taxon>Jaapia</taxon>
    </lineage>
</organism>
<comment type="subcellular location">
    <subcellularLocation>
        <location evidence="1">Membrane</location>
        <topology evidence="1">Multi-pass membrane protein</topology>
    </subcellularLocation>
</comment>
<evidence type="ECO:0000256" key="3">
    <source>
        <dbReference type="ARBA" id="ARBA00022692"/>
    </source>
</evidence>
<evidence type="ECO:0000256" key="4">
    <source>
        <dbReference type="ARBA" id="ARBA00022989"/>
    </source>
</evidence>
<dbReference type="GO" id="GO:0016020">
    <property type="term" value="C:membrane"/>
    <property type="evidence" value="ECO:0007669"/>
    <property type="project" value="UniProtKB-SubCell"/>
</dbReference>
<proteinExistence type="predicted"/>
<dbReference type="GO" id="GO:0022857">
    <property type="term" value="F:transmembrane transporter activity"/>
    <property type="evidence" value="ECO:0007669"/>
    <property type="project" value="InterPro"/>
</dbReference>
<feature type="transmembrane region" description="Helical" evidence="6">
    <location>
        <begin position="102"/>
        <end position="124"/>
    </location>
</feature>
<name>A0A067PYV4_9AGAM</name>
<feature type="domain" description="Major facilitator superfamily (MFS) profile" evidence="7">
    <location>
        <begin position="29"/>
        <end position="492"/>
    </location>
</feature>
<evidence type="ECO:0000256" key="1">
    <source>
        <dbReference type="ARBA" id="ARBA00004141"/>
    </source>
</evidence>
<keyword evidence="2" id="KW-0813">Transport</keyword>
<sequence length="494" mass="53824">MSSSHIDEESPLLAPEQRKKKRTPLPWAQFSIVLFLQLAEPLTGQVISPFAPDLIRNVGITHGDETKVGYYVGLMHSLFFATEALTVLHWSRVSDHVGRKPVILTGLFGLSISMFFFGLSQSFWGLVLSRCLNGALNGNVGVIKSMMAELTDSTNLAQAYAYMPIAWSTGGTLGPMIGGALSRPAERFPELFGQNEFLKQYPYFLPCAVPATFSLLACLVTFLFLKETVSSPVSMSRLFRFRKSTANLTLQNVVASQDPSATTLPSKTKLPWDEDEKPLPLLALLNRRVVVAGANYSSLAVVDIAFRSIQPLFFSTPIHLGGLGLPPHKIGMILSVFGTLNGIFQVFFFAKIHDRWGTKNVFIAGLISAVPIFASFPLINYLARAQGLSLSVWIVVGAQVVISVLINLSYGCIFIYITAAAPNKASMGATNGLCQTTVSIMRAIGPAVASSLFSLSIDKEHHYLGGWLVYCVLEVLAFVSIAIGSLLPRQVWNI</sequence>
<dbReference type="CDD" id="cd17330">
    <property type="entry name" value="MFS_SLC46_TetA_like"/>
    <property type="match status" value="1"/>
</dbReference>
<dbReference type="Gene3D" id="1.20.1250.20">
    <property type="entry name" value="MFS general substrate transporter like domains"/>
    <property type="match status" value="1"/>
</dbReference>
<feature type="transmembrane region" description="Helical" evidence="6">
    <location>
        <begin position="203"/>
        <end position="225"/>
    </location>
</feature>
<evidence type="ECO:0000259" key="7">
    <source>
        <dbReference type="PROSITE" id="PS50850"/>
    </source>
</evidence>
<dbReference type="PRINTS" id="PR01035">
    <property type="entry name" value="TCRTETA"/>
</dbReference>
<accession>A0A067PYV4</accession>